<dbReference type="RefSeq" id="XP_026617861.1">
    <property type="nucleotide sequence ID" value="XM_026761075.1"/>
</dbReference>
<feature type="coiled-coil region" evidence="1">
    <location>
        <begin position="76"/>
        <end position="103"/>
    </location>
</feature>
<name>A0A397HWN7_ASPTH</name>
<evidence type="ECO:0000256" key="2">
    <source>
        <dbReference type="SAM" id="MobiDB-lite"/>
    </source>
</evidence>
<reference evidence="3" key="1">
    <citation type="submission" date="2018-08" db="EMBL/GenBank/DDBJ databases">
        <title>Draft genome sequence of azole-resistant Aspergillus thermomutatus (Neosartorya pseudofischeri) strain HMR AF 39, isolated from a human nasal aspirate.</title>
        <authorList>
            <person name="Parent-Michaud M."/>
            <person name="Dufresne P.J."/>
            <person name="Fournier E."/>
            <person name="Martineau C."/>
            <person name="Moreira S."/>
            <person name="Perkins V."/>
            <person name="De Repentigny L."/>
            <person name="Dufresne S.F."/>
        </authorList>
    </citation>
    <scope>NUCLEOTIDE SEQUENCE [LARGE SCALE GENOMIC DNA]</scope>
    <source>
        <strain evidence="3">HMR AF 39</strain>
    </source>
</reference>
<dbReference type="GO" id="GO:0003700">
    <property type="term" value="F:DNA-binding transcription factor activity"/>
    <property type="evidence" value="ECO:0007669"/>
    <property type="project" value="InterPro"/>
</dbReference>
<gene>
    <name evidence="3" type="ORF">CDV56_107456</name>
</gene>
<feature type="region of interest" description="Disordered" evidence="2">
    <location>
        <begin position="1"/>
        <end position="63"/>
    </location>
</feature>
<dbReference type="VEuPathDB" id="FungiDB:CDV56_107456"/>
<dbReference type="EMBL" id="NKHU02000017">
    <property type="protein sequence ID" value="RHZ65503.1"/>
    <property type="molecule type" value="Genomic_DNA"/>
</dbReference>
<dbReference type="PANTHER" id="PTHR40618:SF1">
    <property type="entry name" value="B-ZIP TRANSCRIPTION FACTOR (EUROFUNG)"/>
    <property type="match status" value="1"/>
</dbReference>
<dbReference type="GeneID" id="38129430"/>
<keyword evidence="4" id="KW-1185">Reference proteome</keyword>
<proteinExistence type="predicted"/>
<dbReference type="PANTHER" id="PTHR40618">
    <property type="entry name" value="B-ZIP TRANSCRIPTION FACTOR (EUROFUNG)-RELATED"/>
    <property type="match status" value="1"/>
</dbReference>
<protein>
    <recommendedName>
        <fullName evidence="5">BZIP domain-containing protein</fullName>
    </recommendedName>
</protein>
<feature type="compositionally biased region" description="Basic and acidic residues" evidence="2">
    <location>
        <begin position="14"/>
        <end position="25"/>
    </location>
</feature>
<evidence type="ECO:0000313" key="3">
    <source>
        <dbReference type="EMBL" id="RHZ65503.1"/>
    </source>
</evidence>
<dbReference type="Proteomes" id="UP000215305">
    <property type="component" value="Unassembled WGS sequence"/>
</dbReference>
<accession>A0A397HWN7</accession>
<dbReference type="Gene3D" id="1.20.5.170">
    <property type="match status" value="1"/>
</dbReference>
<keyword evidence="1" id="KW-0175">Coiled coil</keyword>
<sequence length="479" mass="53128">MSSTESNPTSSTISDDHQSGKEDRPRKRIKANSQPAKTREQSSKKRGRPQKVQDAETPAEYQRRRAQVRLAQRAYRSRQEATLSQLKNRIAEMESVIETMTEAFLAFSDKLMQSGVLNESPDIAQSLKEVTAKYVALSSQMTETDGDDATSQDKALSRLTPSEQLSAHPAKQTSQLSDLVVAVKSAPTIGDLGDAGPVGATIPTETPDMANVSLAGMTTSTNIRFPSPHLINLRTPMSHLYGPDSPFFAQRLHLASYKLAYQYLKDSTVPDFALLRHFGFLMSRWSRSQLIAYLASFLKSSGGVEVSKQFNPPMLNLGGAGLHYPRKHPLISDPNLNWLPSAEDIATMYANGLSLQDFEEPWFDPGDVEGFLEDRGIILSNRDILPEKLQGVSSEINRNHRQDVVARTLQSSVSDGQAMFSRSSMLAVDEEQLIDWLAYRGICLGRSPGFRKRDVERFISQNAWPIGMPQMPIQAIAVL</sequence>
<dbReference type="SUPFAM" id="SSF57959">
    <property type="entry name" value="Leucine zipper domain"/>
    <property type="match status" value="1"/>
</dbReference>
<evidence type="ECO:0000313" key="4">
    <source>
        <dbReference type="Proteomes" id="UP000215305"/>
    </source>
</evidence>
<dbReference type="CDD" id="cd14688">
    <property type="entry name" value="bZIP_YAP"/>
    <property type="match status" value="1"/>
</dbReference>
<evidence type="ECO:0008006" key="5">
    <source>
        <dbReference type="Google" id="ProtNLM"/>
    </source>
</evidence>
<evidence type="ECO:0000256" key="1">
    <source>
        <dbReference type="SAM" id="Coils"/>
    </source>
</evidence>
<organism evidence="3 4">
    <name type="scientific">Aspergillus thermomutatus</name>
    <name type="common">Neosartorya pseudofischeri</name>
    <dbReference type="NCBI Taxonomy" id="41047"/>
    <lineage>
        <taxon>Eukaryota</taxon>
        <taxon>Fungi</taxon>
        <taxon>Dikarya</taxon>
        <taxon>Ascomycota</taxon>
        <taxon>Pezizomycotina</taxon>
        <taxon>Eurotiomycetes</taxon>
        <taxon>Eurotiomycetidae</taxon>
        <taxon>Eurotiales</taxon>
        <taxon>Aspergillaceae</taxon>
        <taxon>Aspergillus</taxon>
        <taxon>Aspergillus subgen. Fumigati</taxon>
    </lineage>
</organism>
<dbReference type="InterPro" id="IPR046347">
    <property type="entry name" value="bZIP_sf"/>
</dbReference>
<dbReference type="OrthoDB" id="3555317at2759"/>
<dbReference type="AlphaFoldDB" id="A0A397HWN7"/>
<feature type="compositionally biased region" description="Polar residues" evidence="2">
    <location>
        <begin position="1"/>
        <end position="13"/>
    </location>
</feature>
<comment type="caution">
    <text evidence="3">The sequence shown here is derived from an EMBL/GenBank/DDBJ whole genome shotgun (WGS) entry which is preliminary data.</text>
</comment>